<comment type="caution">
    <text evidence="3">The sequence shown here is derived from an EMBL/GenBank/DDBJ whole genome shotgun (WGS) entry which is preliminary data.</text>
</comment>
<evidence type="ECO:0000256" key="1">
    <source>
        <dbReference type="SAM" id="MobiDB-lite"/>
    </source>
</evidence>
<feature type="signal peptide" evidence="2">
    <location>
        <begin position="1"/>
        <end position="25"/>
    </location>
</feature>
<dbReference type="Proteomes" id="UP000612282">
    <property type="component" value="Unassembled WGS sequence"/>
</dbReference>
<proteinExistence type="predicted"/>
<feature type="region of interest" description="Disordered" evidence="1">
    <location>
        <begin position="136"/>
        <end position="172"/>
    </location>
</feature>
<protein>
    <submittedName>
        <fullName evidence="3">Uncharacterized protein</fullName>
    </submittedName>
</protein>
<keyword evidence="4" id="KW-1185">Reference proteome</keyword>
<dbReference type="InterPro" id="IPR010928">
    <property type="entry name" value="MelC1"/>
</dbReference>
<sequence>MKISKQITVLIATAGALAAAGTAMAATTAVSSATVSAPDVDQAPRKTGFYENYHGVQIMGWGSGKTACSYVDGIRLVVYPQADGQYTSAVVAFKPEKSVRNITKATVKVLDGLKLAHPEEPSATCPDLLLPVPAATPSTSAPASASASPSASASVPASATPSAAVTSRPAKG</sequence>
<evidence type="ECO:0000313" key="4">
    <source>
        <dbReference type="Proteomes" id="UP000612282"/>
    </source>
</evidence>
<gene>
    <name evidence="3" type="ORF">Aco03nite_073250</name>
</gene>
<evidence type="ECO:0000256" key="2">
    <source>
        <dbReference type="SAM" id="SignalP"/>
    </source>
</evidence>
<reference evidence="3 4" key="1">
    <citation type="submission" date="2021-01" db="EMBL/GenBank/DDBJ databases">
        <title>Whole genome shotgun sequence of Actinoplanes couchii NBRC 106145.</title>
        <authorList>
            <person name="Komaki H."/>
            <person name="Tamura T."/>
        </authorList>
    </citation>
    <scope>NUCLEOTIDE SEQUENCE [LARGE SCALE GENOMIC DNA]</scope>
    <source>
        <strain evidence="3 4">NBRC 106145</strain>
    </source>
</reference>
<keyword evidence="2" id="KW-0732">Signal</keyword>
<dbReference type="Pfam" id="PF06236">
    <property type="entry name" value="MelC1"/>
    <property type="match status" value="1"/>
</dbReference>
<dbReference type="Gene3D" id="3.30.1880.10">
    <property type="entry name" value="protein ne1242 domain like"/>
    <property type="match status" value="1"/>
</dbReference>
<accession>A0ABQ3XK97</accession>
<evidence type="ECO:0000313" key="3">
    <source>
        <dbReference type="EMBL" id="GID58921.1"/>
    </source>
</evidence>
<name>A0ABQ3XK97_9ACTN</name>
<dbReference type="RefSeq" id="WP_203804342.1">
    <property type="nucleotide sequence ID" value="NZ_BAAAQE010000093.1"/>
</dbReference>
<dbReference type="EMBL" id="BOMG01000092">
    <property type="protein sequence ID" value="GID58921.1"/>
    <property type="molecule type" value="Genomic_DNA"/>
</dbReference>
<organism evidence="3 4">
    <name type="scientific">Actinoplanes couchii</name>
    <dbReference type="NCBI Taxonomy" id="403638"/>
    <lineage>
        <taxon>Bacteria</taxon>
        <taxon>Bacillati</taxon>
        <taxon>Actinomycetota</taxon>
        <taxon>Actinomycetes</taxon>
        <taxon>Micromonosporales</taxon>
        <taxon>Micromonosporaceae</taxon>
        <taxon>Actinoplanes</taxon>
    </lineage>
</organism>
<feature type="chain" id="PRO_5045554065" evidence="2">
    <location>
        <begin position="26"/>
        <end position="172"/>
    </location>
</feature>
<dbReference type="InterPro" id="IPR023199">
    <property type="entry name" value="GriE/MELC1_sf"/>
</dbReference>